<proteinExistence type="predicted"/>
<sequence length="166" mass="18534">MKVLTSVSLLSIALLAGCQSTSSPEEQTIRSNLCTMGDGNGAEYTSEKFEQAVLDCGGYEIITDDMVVDQELMFSFSNGKKQRKMVLMEDGTGQYSMLDKGTVQNITWAFLDNGSIHLEFEDGAQWDWKLIAEEGNVWAVKSYYADKDGYRDIMTMVVTNKTAMMQ</sequence>
<organism evidence="1 2">
    <name type="scientific">Vibrio galatheae</name>
    <dbReference type="NCBI Taxonomy" id="579748"/>
    <lineage>
        <taxon>Bacteria</taxon>
        <taxon>Pseudomonadati</taxon>
        <taxon>Pseudomonadota</taxon>
        <taxon>Gammaproteobacteria</taxon>
        <taxon>Vibrionales</taxon>
        <taxon>Vibrionaceae</taxon>
        <taxon>Vibrio</taxon>
    </lineage>
</organism>
<reference evidence="1 2" key="1">
    <citation type="journal article" date="2015" name="BMC Genomics">
        <title>Genome mining reveals unlocked bioactive potential of marine Gram-negative bacteria.</title>
        <authorList>
            <person name="Machado H."/>
            <person name="Sonnenschein E.C."/>
            <person name="Melchiorsen J."/>
            <person name="Gram L."/>
        </authorList>
    </citation>
    <scope>NUCLEOTIDE SEQUENCE [LARGE SCALE GENOMIC DNA]</scope>
    <source>
        <strain evidence="1 2">S2757</strain>
    </source>
</reference>
<name>A0A0F4NF84_9VIBR</name>
<gene>
    <name evidence="1" type="ORF">TW81_15575</name>
</gene>
<accession>A0A0F4NF84</accession>
<comment type="caution">
    <text evidence="1">The sequence shown here is derived from an EMBL/GenBank/DDBJ whole genome shotgun (WGS) entry which is preliminary data.</text>
</comment>
<evidence type="ECO:0000313" key="1">
    <source>
        <dbReference type="EMBL" id="KJY81777.1"/>
    </source>
</evidence>
<dbReference type="PROSITE" id="PS51257">
    <property type="entry name" value="PROKAR_LIPOPROTEIN"/>
    <property type="match status" value="1"/>
</dbReference>
<dbReference type="OrthoDB" id="5869466at2"/>
<keyword evidence="2" id="KW-1185">Reference proteome</keyword>
<dbReference type="EMBL" id="JXXV01000028">
    <property type="protein sequence ID" value="KJY81777.1"/>
    <property type="molecule type" value="Genomic_DNA"/>
</dbReference>
<dbReference type="Proteomes" id="UP000033673">
    <property type="component" value="Unassembled WGS sequence"/>
</dbReference>
<dbReference type="RefSeq" id="WP_045956660.1">
    <property type="nucleotide sequence ID" value="NZ_JXXV01000028.1"/>
</dbReference>
<dbReference type="AlphaFoldDB" id="A0A0F4NF84"/>
<evidence type="ECO:0000313" key="2">
    <source>
        <dbReference type="Proteomes" id="UP000033673"/>
    </source>
</evidence>
<dbReference type="PATRIC" id="fig|579748.3.peg.3216"/>
<protein>
    <recommendedName>
        <fullName evidence="3">Lipoprotein</fullName>
    </recommendedName>
</protein>
<evidence type="ECO:0008006" key="3">
    <source>
        <dbReference type="Google" id="ProtNLM"/>
    </source>
</evidence>